<accession>A0AAU9RYV1</accession>
<evidence type="ECO:0000256" key="2">
    <source>
        <dbReference type="ARBA" id="ARBA00022980"/>
    </source>
</evidence>
<evidence type="ECO:0000256" key="3">
    <source>
        <dbReference type="ARBA" id="ARBA00023274"/>
    </source>
</evidence>
<evidence type="ECO:0000313" key="8">
    <source>
        <dbReference type="Proteomes" id="UP000836841"/>
    </source>
</evidence>
<dbReference type="InterPro" id="IPR005324">
    <property type="entry name" value="Ribosomal_uS5_C"/>
</dbReference>
<organism evidence="7 8">
    <name type="scientific">Thlaspi arvense</name>
    <name type="common">Field penny-cress</name>
    <dbReference type="NCBI Taxonomy" id="13288"/>
    <lineage>
        <taxon>Eukaryota</taxon>
        <taxon>Viridiplantae</taxon>
        <taxon>Streptophyta</taxon>
        <taxon>Embryophyta</taxon>
        <taxon>Tracheophyta</taxon>
        <taxon>Spermatophyta</taxon>
        <taxon>Magnoliopsida</taxon>
        <taxon>eudicotyledons</taxon>
        <taxon>Gunneridae</taxon>
        <taxon>Pentapetalae</taxon>
        <taxon>rosids</taxon>
        <taxon>malvids</taxon>
        <taxon>Brassicales</taxon>
        <taxon>Brassicaceae</taxon>
        <taxon>Thlaspideae</taxon>
        <taxon>Thlaspi</taxon>
    </lineage>
</organism>
<dbReference type="InterPro" id="IPR000851">
    <property type="entry name" value="Ribosomal_uS5"/>
</dbReference>
<dbReference type="GO" id="GO:0003735">
    <property type="term" value="F:structural constituent of ribosome"/>
    <property type="evidence" value="ECO:0007669"/>
    <property type="project" value="InterPro"/>
</dbReference>
<keyword evidence="2" id="KW-0689">Ribosomal protein</keyword>
<dbReference type="Proteomes" id="UP000836841">
    <property type="component" value="Chromosome 3"/>
</dbReference>
<dbReference type="Pfam" id="PF03719">
    <property type="entry name" value="Ribosomal_S5_C"/>
    <property type="match status" value="1"/>
</dbReference>
<dbReference type="InterPro" id="IPR014721">
    <property type="entry name" value="Ribsml_uS5_D2-typ_fold_subgr"/>
</dbReference>
<evidence type="ECO:0000256" key="1">
    <source>
        <dbReference type="ARBA" id="ARBA00008945"/>
    </source>
</evidence>
<evidence type="ECO:0000259" key="6">
    <source>
        <dbReference type="Pfam" id="PF03719"/>
    </source>
</evidence>
<dbReference type="PANTHER" id="PTHR13718">
    <property type="entry name" value="RIBOSOMAL S SUBUNIT"/>
    <property type="match status" value="1"/>
</dbReference>
<evidence type="ECO:0000313" key="7">
    <source>
        <dbReference type="EMBL" id="CAH2052300.1"/>
    </source>
</evidence>
<keyword evidence="3" id="KW-0687">Ribonucleoprotein</keyword>
<dbReference type="SUPFAM" id="SSF54211">
    <property type="entry name" value="Ribosomal protein S5 domain 2-like"/>
    <property type="match status" value="1"/>
</dbReference>
<dbReference type="GO" id="GO:0006412">
    <property type="term" value="P:translation"/>
    <property type="evidence" value="ECO:0007669"/>
    <property type="project" value="InterPro"/>
</dbReference>
<sequence length="293" mass="33493">MSQIFSRSPFESSSFITMWRIVSSNLEALAADVFTASPRQTIVATARPVGFSLRGSISHFRFFLRYRLQFLARNQYWSRENLIVLCFLHLACLSEIRVFLEFSDFLDRLAFDPNWDNWFETVPFRSKFNTWTQETNTTVSEDGRDRVAALLQRRGVNVRGLMKAAVFLSRRIKRRSSYRNVVWQAKRGGKLSNKDVVDYGRDYSREAFCISGEKPHTVPCKVTRKCGSVTVRMVPAPRGAGIVAARVPKKVLQFAGIDDVFTSSRGSSKPLGNFVKTTFDCLQKTYGFLTPEF</sequence>
<feature type="domain" description="Small ribosomal subunit protein uS5 C-terminal" evidence="6">
    <location>
        <begin position="225"/>
        <end position="288"/>
    </location>
</feature>
<keyword evidence="8" id="KW-1185">Reference proteome</keyword>
<proteinExistence type="inferred from homology"/>
<gene>
    <name evidence="7" type="ORF">TAV2_LOCUS10044</name>
</gene>
<dbReference type="GO" id="GO:0003729">
    <property type="term" value="F:mRNA binding"/>
    <property type="evidence" value="ECO:0007669"/>
    <property type="project" value="UniProtKB-ARBA"/>
</dbReference>
<comment type="similarity">
    <text evidence="1">Belongs to the universal ribosomal protein uS5 family.</text>
</comment>
<dbReference type="PANTHER" id="PTHR13718:SF4">
    <property type="entry name" value="40S RIBOSOMAL PROTEIN S2"/>
    <property type="match status" value="1"/>
</dbReference>
<dbReference type="InterPro" id="IPR020568">
    <property type="entry name" value="Ribosomal_Su5_D2-typ_SF"/>
</dbReference>
<evidence type="ECO:0000256" key="4">
    <source>
        <dbReference type="ARBA" id="ARBA00035255"/>
    </source>
</evidence>
<name>A0AAU9RYV1_THLAR</name>
<dbReference type="FunFam" id="3.30.230.10:FF:000004">
    <property type="entry name" value="40S ribosomal protein S2"/>
    <property type="match status" value="1"/>
</dbReference>
<evidence type="ECO:0000256" key="5">
    <source>
        <dbReference type="ARBA" id="ARBA00035407"/>
    </source>
</evidence>
<dbReference type="GO" id="GO:0022627">
    <property type="term" value="C:cytosolic small ribosomal subunit"/>
    <property type="evidence" value="ECO:0007669"/>
    <property type="project" value="TreeGrafter"/>
</dbReference>
<protein>
    <recommendedName>
        <fullName evidence="4">Small ribosomal subunit protein uS5</fullName>
    </recommendedName>
    <alternativeName>
        <fullName evidence="5">40S ribosomal protein S2</fullName>
    </alternativeName>
</protein>
<dbReference type="Gene3D" id="3.30.230.10">
    <property type="match status" value="1"/>
</dbReference>
<dbReference type="EMBL" id="OU466859">
    <property type="protein sequence ID" value="CAH2052300.1"/>
    <property type="molecule type" value="Genomic_DNA"/>
</dbReference>
<dbReference type="AlphaFoldDB" id="A0AAU9RYV1"/>
<reference evidence="7 8" key="1">
    <citation type="submission" date="2022-03" db="EMBL/GenBank/DDBJ databases">
        <authorList>
            <person name="Nunn A."/>
            <person name="Chopra R."/>
            <person name="Nunn A."/>
            <person name="Contreras Garrido A."/>
        </authorList>
    </citation>
    <scope>NUCLEOTIDE SEQUENCE [LARGE SCALE GENOMIC DNA]</scope>
</reference>